<reference evidence="1" key="1">
    <citation type="submission" date="2019-08" db="EMBL/GenBank/DDBJ databases">
        <authorList>
            <person name="Kucharzyk K."/>
            <person name="Murdoch R.W."/>
            <person name="Higgins S."/>
            <person name="Loffler F."/>
        </authorList>
    </citation>
    <scope>NUCLEOTIDE SEQUENCE</scope>
</reference>
<evidence type="ECO:0000313" key="1">
    <source>
        <dbReference type="EMBL" id="MPN08270.1"/>
    </source>
</evidence>
<organism evidence="1">
    <name type="scientific">bioreactor metagenome</name>
    <dbReference type="NCBI Taxonomy" id="1076179"/>
    <lineage>
        <taxon>unclassified sequences</taxon>
        <taxon>metagenomes</taxon>
        <taxon>ecological metagenomes</taxon>
    </lineage>
</organism>
<dbReference type="AlphaFoldDB" id="A0A645F372"/>
<name>A0A645F372_9ZZZZ</name>
<dbReference type="EMBL" id="VSSQ01054299">
    <property type="protein sequence ID" value="MPN08270.1"/>
    <property type="molecule type" value="Genomic_DNA"/>
</dbReference>
<proteinExistence type="predicted"/>
<gene>
    <name evidence="1" type="ORF">SDC9_155552</name>
</gene>
<protein>
    <submittedName>
        <fullName evidence="1">Uncharacterized protein</fullName>
    </submittedName>
</protein>
<accession>A0A645F372</accession>
<comment type="caution">
    <text evidence="1">The sequence shown here is derived from an EMBL/GenBank/DDBJ whole genome shotgun (WGS) entry which is preliminary data.</text>
</comment>
<sequence length="77" mass="7985">MAPFLRSGASVLRFGGISPLLELTERLGSVHAAAAAWAVNSDQADWRHVKNGPPAGLCPASGPFIVCGQAAAFRPGW</sequence>